<keyword evidence="10" id="KW-0573">Peptidoglycan synthesis</keyword>
<keyword evidence="5 18" id="KW-0121">Carboxypeptidase</keyword>
<dbReference type="GO" id="GO:0006508">
    <property type="term" value="P:proteolysis"/>
    <property type="evidence" value="ECO:0007669"/>
    <property type="project" value="UniProtKB-KW"/>
</dbReference>
<feature type="active site" description="Proton acceptor" evidence="13">
    <location>
        <position position="63"/>
    </location>
</feature>
<evidence type="ECO:0000256" key="8">
    <source>
        <dbReference type="ARBA" id="ARBA00022801"/>
    </source>
</evidence>
<evidence type="ECO:0000259" key="17">
    <source>
        <dbReference type="SMART" id="SM00936"/>
    </source>
</evidence>
<dbReference type="InterPro" id="IPR015956">
    <property type="entry name" value="Peniciliin-bd_prot_C_sf"/>
</dbReference>
<feature type="binding site" evidence="14">
    <location>
        <position position="222"/>
    </location>
    <ligand>
        <name>substrate</name>
    </ligand>
</feature>
<comment type="catalytic activity">
    <reaction evidence="12">
        <text>Preferential cleavage: (Ac)2-L-Lys-D-Ala-|-D-Ala. Also transpeptidation of peptidyl-alanyl moieties that are N-acyl substituents of D-alanine.</text>
        <dbReference type="EC" id="3.4.16.4"/>
    </reaction>
</comment>
<comment type="caution">
    <text evidence="18">The sequence shown here is derived from an EMBL/GenBank/DDBJ whole genome shotgun (WGS) entry which is preliminary data.</text>
</comment>
<sequence>MAALSFRRFGLLALAAIPFALAHPALAAFETSASHVYITDFDTGAVLYDKAGEDRIPTASLSKMMTAYVVFDQLKQGKLKLDDELPVSENAWRTGGSKMFVPLNGKVKVEDLIRGMVIQSGNDACVVLAEGIAGSTDNFVGMMNEIGKKIGLKDSHFASVDGLPDPDHYMTARDLDTLGTHLIKDFPEYYHYFSEIDFTYNGIKQGNRNPLLYKNSGADGIKTGHTEEAGFGLTASVKRNGRHIIMVATGLQSMKGRSQEGEAIVDFAFREFQNYQIVKKGDEVDQADVWLGQQPKVPLVATQDLLVTLPRGSRKDMKVTVSYDGPLQAPVAAGTVVGTLTVTAPDMQPQSVPIAAGGDDARLGPMGRMAKGLEGLIWGTKS</sequence>
<dbReference type="Proteomes" id="UP000646365">
    <property type="component" value="Unassembled WGS sequence"/>
</dbReference>
<dbReference type="InterPro" id="IPR012907">
    <property type="entry name" value="Peptidase_S11_C"/>
</dbReference>
<dbReference type="GO" id="GO:0009252">
    <property type="term" value="P:peptidoglycan biosynthetic process"/>
    <property type="evidence" value="ECO:0007669"/>
    <property type="project" value="UniProtKB-UniPathway"/>
</dbReference>
<dbReference type="RefSeq" id="WP_189045172.1">
    <property type="nucleotide sequence ID" value="NZ_BMJQ01000004.1"/>
</dbReference>
<keyword evidence="19" id="KW-1185">Reference proteome</keyword>
<evidence type="ECO:0000256" key="16">
    <source>
        <dbReference type="SAM" id="SignalP"/>
    </source>
</evidence>
<dbReference type="Pfam" id="PF00768">
    <property type="entry name" value="Peptidase_S11"/>
    <property type="match status" value="1"/>
</dbReference>
<dbReference type="SUPFAM" id="SSF69189">
    <property type="entry name" value="Penicillin-binding protein associated domain"/>
    <property type="match status" value="1"/>
</dbReference>
<keyword evidence="11" id="KW-0961">Cell wall biogenesis/degradation</keyword>
<dbReference type="InterPro" id="IPR037167">
    <property type="entry name" value="Peptidase_S11_C_sf"/>
</dbReference>
<evidence type="ECO:0000256" key="15">
    <source>
        <dbReference type="RuleBase" id="RU004016"/>
    </source>
</evidence>
<evidence type="ECO:0000256" key="11">
    <source>
        <dbReference type="ARBA" id="ARBA00023316"/>
    </source>
</evidence>
<keyword evidence="8" id="KW-0378">Hydrolase</keyword>
<keyword evidence="6" id="KW-0645">Protease</keyword>
<feature type="active site" description="Acyl-ester intermediate" evidence="13">
    <location>
        <position position="60"/>
    </location>
</feature>
<dbReference type="Gene3D" id="2.60.410.10">
    <property type="entry name" value="D-Ala-D-Ala carboxypeptidase, C-terminal domain"/>
    <property type="match status" value="1"/>
</dbReference>
<comment type="similarity">
    <text evidence="3 15">Belongs to the peptidase S11 family.</text>
</comment>
<dbReference type="Gene3D" id="3.40.710.10">
    <property type="entry name" value="DD-peptidase/beta-lactamase superfamily"/>
    <property type="match status" value="1"/>
</dbReference>
<proteinExistence type="inferred from homology"/>
<evidence type="ECO:0000256" key="1">
    <source>
        <dbReference type="ARBA" id="ARBA00003217"/>
    </source>
</evidence>
<dbReference type="InterPro" id="IPR001967">
    <property type="entry name" value="Peptidase_S11_N"/>
</dbReference>
<evidence type="ECO:0000313" key="18">
    <source>
        <dbReference type="EMBL" id="GGF14454.1"/>
    </source>
</evidence>
<comment type="function">
    <text evidence="1">Removes C-terminal D-alanyl residues from sugar-peptide cell wall precursors.</text>
</comment>
<dbReference type="PANTHER" id="PTHR21581:SF6">
    <property type="entry name" value="TRAFFICKING PROTEIN PARTICLE COMPLEX SUBUNIT 12"/>
    <property type="match status" value="1"/>
</dbReference>
<keyword evidence="7 16" id="KW-0732">Signal</keyword>
<keyword evidence="9" id="KW-0133">Cell shape</keyword>
<feature type="domain" description="Peptidase S11 D-Ala-D-Ala carboxypeptidase A C-terminal" evidence="17">
    <location>
        <begin position="272"/>
        <end position="362"/>
    </location>
</feature>
<evidence type="ECO:0000256" key="12">
    <source>
        <dbReference type="ARBA" id="ARBA00034000"/>
    </source>
</evidence>
<reference evidence="18" key="1">
    <citation type="journal article" date="2014" name="Int. J. Syst. Evol. Microbiol.">
        <title>Complete genome sequence of Corynebacterium casei LMG S-19264T (=DSM 44701T), isolated from a smear-ripened cheese.</title>
        <authorList>
            <consortium name="US DOE Joint Genome Institute (JGI-PGF)"/>
            <person name="Walter F."/>
            <person name="Albersmeier A."/>
            <person name="Kalinowski J."/>
            <person name="Ruckert C."/>
        </authorList>
    </citation>
    <scope>NUCLEOTIDE SEQUENCE</scope>
    <source>
        <strain evidence="18">CGMCC 1.15725</strain>
    </source>
</reference>
<protein>
    <recommendedName>
        <fullName evidence="4">serine-type D-Ala-D-Ala carboxypeptidase</fullName>
        <ecNumber evidence="4">3.4.16.4</ecNumber>
    </recommendedName>
</protein>
<evidence type="ECO:0000256" key="9">
    <source>
        <dbReference type="ARBA" id="ARBA00022960"/>
    </source>
</evidence>
<dbReference type="SUPFAM" id="SSF56601">
    <property type="entry name" value="beta-lactamase/transpeptidase-like"/>
    <property type="match status" value="1"/>
</dbReference>
<dbReference type="GO" id="GO:0009002">
    <property type="term" value="F:serine-type D-Ala-D-Ala carboxypeptidase activity"/>
    <property type="evidence" value="ECO:0007669"/>
    <property type="project" value="UniProtKB-EC"/>
</dbReference>
<dbReference type="AlphaFoldDB" id="A0A8J2YTV6"/>
<evidence type="ECO:0000256" key="5">
    <source>
        <dbReference type="ARBA" id="ARBA00022645"/>
    </source>
</evidence>
<feature type="active site" evidence="13">
    <location>
        <position position="120"/>
    </location>
</feature>
<evidence type="ECO:0000256" key="6">
    <source>
        <dbReference type="ARBA" id="ARBA00022670"/>
    </source>
</evidence>
<dbReference type="GO" id="GO:0008360">
    <property type="term" value="P:regulation of cell shape"/>
    <property type="evidence" value="ECO:0007669"/>
    <property type="project" value="UniProtKB-KW"/>
</dbReference>
<dbReference type="GO" id="GO:0071555">
    <property type="term" value="P:cell wall organization"/>
    <property type="evidence" value="ECO:0007669"/>
    <property type="project" value="UniProtKB-KW"/>
</dbReference>
<evidence type="ECO:0000256" key="13">
    <source>
        <dbReference type="PIRSR" id="PIRSR618044-1"/>
    </source>
</evidence>
<evidence type="ECO:0000256" key="3">
    <source>
        <dbReference type="ARBA" id="ARBA00007164"/>
    </source>
</evidence>
<dbReference type="PRINTS" id="PR00725">
    <property type="entry name" value="DADACBPTASE1"/>
</dbReference>
<dbReference type="UniPathway" id="UPA00219"/>
<evidence type="ECO:0000256" key="4">
    <source>
        <dbReference type="ARBA" id="ARBA00012448"/>
    </source>
</evidence>
<feature type="chain" id="PRO_5035292704" description="serine-type D-Ala-D-Ala carboxypeptidase" evidence="16">
    <location>
        <begin position="28"/>
        <end position="382"/>
    </location>
</feature>
<evidence type="ECO:0000313" key="19">
    <source>
        <dbReference type="Proteomes" id="UP000646365"/>
    </source>
</evidence>
<dbReference type="InterPro" id="IPR018044">
    <property type="entry name" value="Peptidase_S11"/>
</dbReference>
<dbReference type="EC" id="3.4.16.4" evidence="4"/>
<dbReference type="InterPro" id="IPR012338">
    <property type="entry name" value="Beta-lactam/transpept-like"/>
</dbReference>
<dbReference type="PANTHER" id="PTHR21581">
    <property type="entry name" value="D-ALANYL-D-ALANINE CARBOXYPEPTIDASE"/>
    <property type="match status" value="1"/>
</dbReference>
<dbReference type="EMBL" id="BMJQ01000004">
    <property type="protein sequence ID" value="GGF14454.1"/>
    <property type="molecule type" value="Genomic_DNA"/>
</dbReference>
<reference evidence="18" key="2">
    <citation type="submission" date="2020-09" db="EMBL/GenBank/DDBJ databases">
        <authorList>
            <person name="Sun Q."/>
            <person name="Zhou Y."/>
        </authorList>
    </citation>
    <scope>NUCLEOTIDE SEQUENCE</scope>
    <source>
        <strain evidence="18">CGMCC 1.15725</strain>
    </source>
</reference>
<accession>A0A8J2YTV6</accession>
<organism evidence="18 19">
    <name type="scientific">Aliidongia dinghuensis</name>
    <dbReference type="NCBI Taxonomy" id="1867774"/>
    <lineage>
        <taxon>Bacteria</taxon>
        <taxon>Pseudomonadati</taxon>
        <taxon>Pseudomonadota</taxon>
        <taxon>Alphaproteobacteria</taxon>
        <taxon>Rhodospirillales</taxon>
        <taxon>Dongiaceae</taxon>
        <taxon>Aliidongia</taxon>
    </lineage>
</organism>
<evidence type="ECO:0000256" key="7">
    <source>
        <dbReference type="ARBA" id="ARBA00022729"/>
    </source>
</evidence>
<evidence type="ECO:0000256" key="10">
    <source>
        <dbReference type="ARBA" id="ARBA00022984"/>
    </source>
</evidence>
<dbReference type="Pfam" id="PF07943">
    <property type="entry name" value="PBP5_C"/>
    <property type="match status" value="1"/>
</dbReference>
<dbReference type="SMART" id="SM00936">
    <property type="entry name" value="PBP5_C"/>
    <property type="match status" value="1"/>
</dbReference>
<comment type="pathway">
    <text evidence="2">Cell wall biogenesis; peptidoglycan biosynthesis.</text>
</comment>
<name>A0A8J2YTV6_9PROT</name>
<evidence type="ECO:0000256" key="2">
    <source>
        <dbReference type="ARBA" id="ARBA00004752"/>
    </source>
</evidence>
<evidence type="ECO:0000256" key="14">
    <source>
        <dbReference type="PIRSR" id="PIRSR618044-2"/>
    </source>
</evidence>
<gene>
    <name evidence="18" type="ORF">GCM10011611_20320</name>
</gene>
<feature type="signal peptide" evidence="16">
    <location>
        <begin position="1"/>
        <end position="27"/>
    </location>
</feature>